<dbReference type="FunFam" id="3.30.110.60:FF:000002">
    <property type="entry name" value="CRS2-associated factor 1, chloroplastic"/>
    <property type="match status" value="1"/>
</dbReference>
<feature type="domain" description="CRM" evidence="13">
    <location>
        <begin position="163"/>
        <end position="260"/>
    </location>
</feature>
<evidence type="ECO:0000256" key="9">
    <source>
        <dbReference type="ARBA" id="ARBA00023274"/>
    </source>
</evidence>
<keyword evidence="2" id="KW-0150">Chloroplast</keyword>
<keyword evidence="15" id="KW-1185">Reference proteome</keyword>
<evidence type="ECO:0000256" key="3">
    <source>
        <dbReference type="ARBA" id="ARBA00022640"/>
    </source>
</evidence>
<keyword evidence="9" id="KW-0687">Ribonucleoprotein</keyword>
<dbReference type="GO" id="GO:0009507">
    <property type="term" value="C:chloroplast"/>
    <property type="evidence" value="ECO:0007669"/>
    <property type="project" value="UniProtKB-SubCell"/>
</dbReference>
<evidence type="ECO:0000256" key="1">
    <source>
        <dbReference type="ARBA" id="ARBA00004229"/>
    </source>
</evidence>
<dbReference type="AlphaFoldDB" id="A0AA38LJJ4"/>
<name>A0AA38LJJ4_TAXCH</name>
<dbReference type="PANTHER" id="PTHR31846">
    <property type="entry name" value="CRS1 / YHBY (CRM) DOMAIN-CONTAINING PROTEIN"/>
    <property type="match status" value="1"/>
</dbReference>
<comment type="caution">
    <text evidence="14">The sequence shown here is derived from an EMBL/GenBank/DDBJ whole genome shotgun (WGS) entry which is preliminary data.</text>
</comment>
<gene>
    <name evidence="14" type="ORF">KI387_007256</name>
</gene>
<evidence type="ECO:0000256" key="4">
    <source>
        <dbReference type="ARBA" id="ARBA00022664"/>
    </source>
</evidence>
<evidence type="ECO:0000256" key="8">
    <source>
        <dbReference type="ARBA" id="ARBA00023187"/>
    </source>
</evidence>
<evidence type="ECO:0000256" key="6">
    <source>
        <dbReference type="ARBA" id="ARBA00022884"/>
    </source>
</evidence>
<keyword evidence="11" id="KW-0175">Coiled coil</keyword>
<dbReference type="EMBL" id="JAHRHJ020000002">
    <property type="protein sequence ID" value="KAH9327078.1"/>
    <property type="molecule type" value="Genomic_DNA"/>
</dbReference>
<protein>
    <recommendedName>
        <fullName evidence="13">CRM domain-containing protein</fullName>
    </recommendedName>
</protein>
<dbReference type="GO" id="GO:0006397">
    <property type="term" value="P:mRNA processing"/>
    <property type="evidence" value="ECO:0007669"/>
    <property type="project" value="UniProtKB-KW"/>
</dbReference>
<feature type="coiled-coil region" evidence="11">
    <location>
        <begin position="258"/>
        <end position="285"/>
    </location>
</feature>
<evidence type="ECO:0000256" key="10">
    <source>
        <dbReference type="PROSITE-ProRule" id="PRU00626"/>
    </source>
</evidence>
<evidence type="ECO:0000256" key="11">
    <source>
        <dbReference type="SAM" id="Coils"/>
    </source>
</evidence>
<feature type="region of interest" description="Disordered" evidence="12">
    <location>
        <begin position="541"/>
        <end position="564"/>
    </location>
</feature>
<evidence type="ECO:0000256" key="7">
    <source>
        <dbReference type="ARBA" id="ARBA00022946"/>
    </source>
</evidence>
<dbReference type="GO" id="GO:1990904">
    <property type="term" value="C:ribonucleoprotein complex"/>
    <property type="evidence" value="ECO:0007669"/>
    <property type="project" value="UniProtKB-KW"/>
</dbReference>
<dbReference type="Gene3D" id="3.30.110.60">
    <property type="entry name" value="YhbY-like"/>
    <property type="match status" value="2"/>
</dbReference>
<dbReference type="InterPro" id="IPR035920">
    <property type="entry name" value="YhbY-like_sf"/>
</dbReference>
<keyword evidence="5" id="KW-0677">Repeat</keyword>
<evidence type="ECO:0000313" key="14">
    <source>
        <dbReference type="EMBL" id="KAH9327078.1"/>
    </source>
</evidence>
<keyword evidence="6 10" id="KW-0694">RNA-binding</keyword>
<dbReference type="PROSITE" id="PS51295">
    <property type="entry name" value="CRM"/>
    <property type="match status" value="2"/>
</dbReference>
<keyword evidence="7" id="KW-0809">Transit peptide</keyword>
<dbReference type="Proteomes" id="UP000824469">
    <property type="component" value="Unassembled WGS sequence"/>
</dbReference>
<dbReference type="OMA" id="AFQNEAC"/>
<dbReference type="SMART" id="SM01103">
    <property type="entry name" value="CRS1_YhbY"/>
    <property type="match status" value="2"/>
</dbReference>
<feature type="region of interest" description="Disordered" evidence="12">
    <location>
        <begin position="584"/>
        <end position="647"/>
    </location>
</feature>
<sequence>RRTGGLVIWRTGGSIVLYRGMTYKPPSLKAVKLQSENNQRAAFQNEACMPSVVEPIIRNKPVDGVYERGMNYTLGRDITDHMVKNDLLSSSYVDTEIGEDKNLLQLPSNPDYQSEMNKILDELGPRFTDWSGIDPLPVDADLLPKVVPGYKEPFRLLPFGTRRTLSNLEMTNLRRLARSIPPHFAIGRNRQHQGLAAAIVKLWEKSTIAKIAIKRGILNTSNERMAHEIKNLTGGTVLSRNKEFIVIYRGTDFLSPTVSAALLEREELARELQDEEEKARLKASSAILDGFEEAEVAPSFAGTLAESLEAKSRWSKHIDSEEQEKMLIAVAKAKKADIVRRIARKLELAQIKVTKTEKELAKVEAFLLPAKPASDQEMITDEERFMFRKLGLRMRAFLLLGRRGIFDGTVENMHLHWKHRELVKIIAKEKSLAEVKYTALMLEAESGGILVSFDKVSKGYAIIVYRGKNYCRPLTIKPRTLLTKRRALKRSIELQRRQSLNRHMLQLENNMHQLKFELSRIEDVDVNQSTAVVNAELDSAYLSEDVESEDEDMSHDPYDSYSENDISFELEGDPLENQSTATFNAELDSVDLSEDVESEDENEYHSPYDSYSENEDVSSEAERDLTEKDQTMEDNVTHSEIYVMKFE</sequence>
<evidence type="ECO:0000259" key="13">
    <source>
        <dbReference type="PROSITE" id="PS51295"/>
    </source>
</evidence>
<dbReference type="GO" id="GO:0000373">
    <property type="term" value="P:Group II intron splicing"/>
    <property type="evidence" value="ECO:0007669"/>
    <property type="project" value="UniProtKB-ARBA"/>
</dbReference>
<accession>A0AA38LJJ4</accession>
<dbReference type="PANTHER" id="PTHR31846:SF19">
    <property type="entry name" value="CRM-DOMAIN CONTAINING FACTOR CFM3A, CHLOROPLASTIC_MITOCHONDRIAL"/>
    <property type="match status" value="1"/>
</dbReference>
<feature type="coiled-coil region" evidence="11">
    <location>
        <begin position="497"/>
        <end position="524"/>
    </location>
</feature>
<dbReference type="InterPro" id="IPR045278">
    <property type="entry name" value="CRS1/CFM2/CFM3"/>
</dbReference>
<feature type="non-terminal residue" evidence="14">
    <location>
        <position position="1"/>
    </location>
</feature>
<feature type="domain" description="CRM" evidence="13">
    <location>
        <begin position="377"/>
        <end position="477"/>
    </location>
</feature>
<reference evidence="14 15" key="1">
    <citation type="journal article" date="2021" name="Nat. Plants">
        <title>The Taxus genome provides insights into paclitaxel biosynthesis.</title>
        <authorList>
            <person name="Xiong X."/>
            <person name="Gou J."/>
            <person name="Liao Q."/>
            <person name="Li Y."/>
            <person name="Zhou Q."/>
            <person name="Bi G."/>
            <person name="Li C."/>
            <person name="Du R."/>
            <person name="Wang X."/>
            <person name="Sun T."/>
            <person name="Guo L."/>
            <person name="Liang H."/>
            <person name="Lu P."/>
            <person name="Wu Y."/>
            <person name="Zhang Z."/>
            <person name="Ro D.K."/>
            <person name="Shang Y."/>
            <person name="Huang S."/>
            <person name="Yan J."/>
        </authorList>
    </citation>
    <scope>NUCLEOTIDE SEQUENCE [LARGE SCALE GENOMIC DNA]</scope>
    <source>
        <strain evidence="14">Ta-2019</strain>
    </source>
</reference>
<comment type="subcellular location">
    <subcellularLocation>
        <location evidence="1">Plastid</location>
        <location evidence="1">Chloroplast</location>
    </subcellularLocation>
</comment>
<keyword evidence="3" id="KW-0934">Plastid</keyword>
<dbReference type="Pfam" id="PF01985">
    <property type="entry name" value="CRS1_YhbY"/>
    <property type="match status" value="2"/>
</dbReference>
<evidence type="ECO:0000256" key="12">
    <source>
        <dbReference type="SAM" id="MobiDB-lite"/>
    </source>
</evidence>
<keyword evidence="4" id="KW-0507">mRNA processing</keyword>
<dbReference type="GO" id="GO:0003729">
    <property type="term" value="F:mRNA binding"/>
    <property type="evidence" value="ECO:0007669"/>
    <property type="project" value="InterPro"/>
</dbReference>
<feature type="compositionally biased region" description="Acidic residues" evidence="12">
    <location>
        <begin position="588"/>
        <end position="602"/>
    </location>
</feature>
<dbReference type="FunFam" id="3.30.110.60:FF:000003">
    <property type="entry name" value="CRM-domain containing factor CFM3B, chloroplastic"/>
    <property type="match status" value="1"/>
</dbReference>
<proteinExistence type="predicted"/>
<dbReference type="SUPFAM" id="SSF75471">
    <property type="entry name" value="YhbY-like"/>
    <property type="match status" value="2"/>
</dbReference>
<dbReference type="InterPro" id="IPR001890">
    <property type="entry name" value="RNA-binding_CRM"/>
</dbReference>
<feature type="compositionally biased region" description="Acidic residues" evidence="12">
    <location>
        <begin position="544"/>
        <end position="553"/>
    </location>
</feature>
<evidence type="ECO:0000256" key="5">
    <source>
        <dbReference type="ARBA" id="ARBA00022737"/>
    </source>
</evidence>
<evidence type="ECO:0000313" key="15">
    <source>
        <dbReference type="Proteomes" id="UP000824469"/>
    </source>
</evidence>
<keyword evidence="8" id="KW-0508">mRNA splicing</keyword>
<organism evidence="14 15">
    <name type="scientific">Taxus chinensis</name>
    <name type="common">Chinese yew</name>
    <name type="synonym">Taxus wallichiana var. chinensis</name>
    <dbReference type="NCBI Taxonomy" id="29808"/>
    <lineage>
        <taxon>Eukaryota</taxon>
        <taxon>Viridiplantae</taxon>
        <taxon>Streptophyta</taxon>
        <taxon>Embryophyta</taxon>
        <taxon>Tracheophyta</taxon>
        <taxon>Spermatophyta</taxon>
        <taxon>Pinopsida</taxon>
        <taxon>Pinidae</taxon>
        <taxon>Conifers II</taxon>
        <taxon>Cupressales</taxon>
        <taxon>Taxaceae</taxon>
        <taxon>Taxus</taxon>
    </lineage>
</organism>
<feature type="compositionally biased region" description="Basic and acidic residues" evidence="12">
    <location>
        <begin position="620"/>
        <end position="637"/>
    </location>
</feature>
<evidence type="ECO:0000256" key="2">
    <source>
        <dbReference type="ARBA" id="ARBA00022528"/>
    </source>
</evidence>